<dbReference type="Proteomes" id="UP000708208">
    <property type="component" value="Unassembled WGS sequence"/>
</dbReference>
<feature type="compositionally biased region" description="Basic and acidic residues" evidence="1">
    <location>
        <begin position="76"/>
        <end position="95"/>
    </location>
</feature>
<feature type="non-terminal residue" evidence="2">
    <location>
        <position position="1"/>
    </location>
</feature>
<protein>
    <submittedName>
        <fullName evidence="2">Uncharacterized protein</fullName>
    </submittedName>
</protein>
<dbReference type="AlphaFoldDB" id="A0A8J2KPF6"/>
<gene>
    <name evidence="2" type="ORF">AFUS01_LOCUS18266</name>
</gene>
<dbReference type="EMBL" id="CAJVCH010180527">
    <property type="protein sequence ID" value="CAG7729565.1"/>
    <property type="molecule type" value="Genomic_DNA"/>
</dbReference>
<evidence type="ECO:0000313" key="2">
    <source>
        <dbReference type="EMBL" id="CAG7729565.1"/>
    </source>
</evidence>
<organism evidence="2 3">
    <name type="scientific">Allacma fusca</name>
    <dbReference type="NCBI Taxonomy" id="39272"/>
    <lineage>
        <taxon>Eukaryota</taxon>
        <taxon>Metazoa</taxon>
        <taxon>Ecdysozoa</taxon>
        <taxon>Arthropoda</taxon>
        <taxon>Hexapoda</taxon>
        <taxon>Collembola</taxon>
        <taxon>Symphypleona</taxon>
        <taxon>Sminthuridae</taxon>
        <taxon>Allacma</taxon>
    </lineage>
</organism>
<evidence type="ECO:0000256" key="1">
    <source>
        <dbReference type="SAM" id="MobiDB-lite"/>
    </source>
</evidence>
<feature type="compositionally biased region" description="Polar residues" evidence="1">
    <location>
        <begin position="162"/>
        <end position="172"/>
    </location>
</feature>
<proteinExistence type="predicted"/>
<keyword evidence="3" id="KW-1185">Reference proteome</keyword>
<sequence>TQGPPVHLSPRVSMELQALNFPLFPSSPAEKSMLRKSTENLQKTLDGHLNALDNSVGGDIQKNYNLCLNQIRSEGRGAESHGDDFQGSHNVKDEAGAQDSTSGSGLGHEDKVLDRTRSLLNELSEKLNKLNFASPEYQTYISKVIVSSSPESSGVEEDYSSEKNCSLSNSNETTGRLTAVSKLVTETISMARGKFLDSMKMNTNNNSSSGPNLLTTKNKNSAGSGVVPPQNTDTIEDLEEPIYEEIGDMKRPSSPIYTDTFDVKSIFDGASRNEILSFLESLRDRLATAESIEEHL</sequence>
<reference evidence="2" key="1">
    <citation type="submission" date="2021-06" db="EMBL/GenBank/DDBJ databases">
        <authorList>
            <person name="Hodson N. C."/>
            <person name="Mongue J. A."/>
            <person name="Jaron S. K."/>
        </authorList>
    </citation>
    <scope>NUCLEOTIDE SEQUENCE</scope>
</reference>
<accession>A0A8J2KPF6</accession>
<feature type="region of interest" description="Disordered" evidence="1">
    <location>
        <begin position="151"/>
        <end position="172"/>
    </location>
</feature>
<evidence type="ECO:0000313" key="3">
    <source>
        <dbReference type="Proteomes" id="UP000708208"/>
    </source>
</evidence>
<feature type="region of interest" description="Disordered" evidence="1">
    <location>
        <begin position="76"/>
        <end position="110"/>
    </location>
</feature>
<comment type="caution">
    <text evidence="2">The sequence shown here is derived from an EMBL/GenBank/DDBJ whole genome shotgun (WGS) entry which is preliminary data.</text>
</comment>
<name>A0A8J2KPF6_9HEXA</name>